<proteinExistence type="predicted"/>
<dbReference type="STRING" id="1705564.APG08_01520"/>
<dbReference type="SUPFAM" id="SSF55486">
    <property type="entry name" value="Metalloproteases ('zincins'), catalytic domain"/>
    <property type="match status" value="1"/>
</dbReference>
<evidence type="ECO:0000313" key="7">
    <source>
        <dbReference type="EMBL" id="KYC44382.1"/>
    </source>
</evidence>
<dbReference type="EC" id="3.4.-.-" evidence="7"/>
<keyword evidence="5" id="KW-0862">Zinc</keyword>
<evidence type="ECO:0000256" key="6">
    <source>
        <dbReference type="ARBA" id="ARBA00023049"/>
    </source>
</evidence>
<sequence>MDVEIFKQGFTGTLFGEAEVGKEIAIISTAPLENHFKSSFLIKERALKEAMHELGHTLGLDHCKTPGCSMNISKDIYDIDEKKKTYCINCLNILFQGHP</sequence>
<keyword evidence="2" id="KW-0645">Protease</keyword>
<reference evidence="7 8" key="1">
    <citation type="journal article" date="2016" name="ISME J.">
        <title>Chasing the elusive Euryarchaeota class WSA2: genomes reveal a uniquely fastidious methyl-reducing methanogen.</title>
        <authorList>
            <person name="Nobu M.K."/>
            <person name="Narihiro T."/>
            <person name="Kuroda K."/>
            <person name="Mei R."/>
            <person name="Liu W.T."/>
        </authorList>
    </citation>
    <scope>NUCLEOTIDE SEQUENCE [LARGE SCALE GENOMIC DNA]</scope>
    <source>
        <strain evidence="7">U1lsi0528_Bin055</strain>
    </source>
</reference>
<dbReference type="Pfam" id="PF07998">
    <property type="entry name" value="Peptidase_M54"/>
    <property type="match status" value="1"/>
</dbReference>
<dbReference type="Proteomes" id="UP000075398">
    <property type="component" value="Unassembled WGS sequence"/>
</dbReference>
<gene>
    <name evidence="7" type="primary">amzA</name>
    <name evidence="7" type="ORF">AMQ22_02310</name>
</gene>
<keyword evidence="3" id="KW-0479">Metal-binding</keyword>
<dbReference type="InterPro" id="IPR024079">
    <property type="entry name" value="MetalloPept_cat_dom_sf"/>
</dbReference>
<comment type="caution">
    <text evidence="7">The sequence shown here is derived from an EMBL/GenBank/DDBJ whole genome shotgun (WGS) entry which is preliminary data.</text>
</comment>
<evidence type="ECO:0000256" key="3">
    <source>
        <dbReference type="ARBA" id="ARBA00022723"/>
    </source>
</evidence>
<dbReference type="AlphaFoldDB" id="A0A150IHG9"/>
<protein>
    <submittedName>
        <fullName evidence="7">Archaemetzincin</fullName>
        <ecNumber evidence="7">3.4.-.-</ecNumber>
    </submittedName>
</protein>
<accession>A0A150IHG9</accession>
<name>A0A150IHG9_9EURY</name>
<comment type="cofactor">
    <cofactor evidence="1">
        <name>Zn(2+)</name>
        <dbReference type="ChEBI" id="CHEBI:29105"/>
    </cofactor>
</comment>
<keyword evidence="6" id="KW-0482">Metalloprotease</keyword>
<evidence type="ECO:0000256" key="5">
    <source>
        <dbReference type="ARBA" id="ARBA00022833"/>
    </source>
</evidence>
<evidence type="ECO:0000256" key="1">
    <source>
        <dbReference type="ARBA" id="ARBA00001947"/>
    </source>
</evidence>
<evidence type="ECO:0000256" key="2">
    <source>
        <dbReference type="ARBA" id="ARBA00022670"/>
    </source>
</evidence>
<evidence type="ECO:0000256" key="4">
    <source>
        <dbReference type="ARBA" id="ARBA00022801"/>
    </source>
</evidence>
<dbReference type="EMBL" id="LNGC01000287">
    <property type="protein sequence ID" value="KYC44382.1"/>
    <property type="molecule type" value="Genomic_DNA"/>
</dbReference>
<dbReference type="InterPro" id="IPR012962">
    <property type="entry name" value="Pept_M54_archaemetzincn"/>
</dbReference>
<dbReference type="GO" id="GO:0046872">
    <property type="term" value="F:metal ion binding"/>
    <property type="evidence" value="ECO:0007669"/>
    <property type="project" value="UniProtKB-KW"/>
</dbReference>
<dbReference type="GO" id="GO:0008237">
    <property type="term" value="F:metallopeptidase activity"/>
    <property type="evidence" value="ECO:0007669"/>
    <property type="project" value="UniProtKB-KW"/>
</dbReference>
<evidence type="ECO:0000313" key="8">
    <source>
        <dbReference type="Proteomes" id="UP000075398"/>
    </source>
</evidence>
<keyword evidence="4 7" id="KW-0378">Hydrolase</keyword>
<dbReference type="GO" id="GO:0006508">
    <property type="term" value="P:proteolysis"/>
    <property type="evidence" value="ECO:0007669"/>
    <property type="project" value="UniProtKB-KW"/>
</dbReference>
<dbReference type="CDD" id="cd11375">
    <property type="entry name" value="Peptidase_M54"/>
    <property type="match status" value="1"/>
</dbReference>
<dbReference type="PANTHER" id="PTHR15910">
    <property type="entry name" value="ARCHAEMETZINCIN"/>
    <property type="match status" value="1"/>
</dbReference>
<organism evidence="7 8">
    <name type="scientific">Candidatus Methanofastidiosum methylothiophilum</name>
    <dbReference type="NCBI Taxonomy" id="1705564"/>
    <lineage>
        <taxon>Archaea</taxon>
        <taxon>Methanobacteriati</taxon>
        <taxon>Methanobacteriota</taxon>
        <taxon>Stenosarchaea group</taxon>
        <taxon>Candidatus Methanofastidiosia</taxon>
        <taxon>Candidatus Methanofastidiosales</taxon>
        <taxon>Candidatus Methanofastidiosaceae</taxon>
        <taxon>Candidatus Methanofastidiosum</taxon>
    </lineage>
</organism>
<dbReference type="Gene3D" id="3.40.390.10">
    <property type="entry name" value="Collagenase (Catalytic Domain)"/>
    <property type="match status" value="1"/>
</dbReference>
<dbReference type="PANTHER" id="PTHR15910:SF1">
    <property type="entry name" value="ARCHAEMETZINCIN-2"/>
    <property type="match status" value="1"/>
</dbReference>